<protein>
    <submittedName>
        <fullName evidence="2">Uncharacterized protein</fullName>
    </submittedName>
</protein>
<accession>A0A0W8E9T1</accession>
<dbReference type="EMBL" id="LNQE01001822">
    <property type="protein sequence ID" value="KUG05228.1"/>
    <property type="molecule type" value="Genomic_DNA"/>
</dbReference>
<evidence type="ECO:0000256" key="1">
    <source>
        <dbReference type="SAM" id="Phobius"/>
    </source>
</evidence>
<keyword evidence="1" id="KW-0472">Membrane</keyword>
<keyword evidence="1" id="KW-1133">Transmembrane helix</keyword>
<sequence length="72" mass="7376">MNLFQKAKKVLNNERGAYGAVELMAIVAVVIVVSLAVTGKLSDGDSGLPNAADTAVSTINEQILDATGASDE</sequence>
<gene>
    <name evidence="2" type="ORF">ASZ90_017301</name>
</gene>
<name>A0A0W8E9T1_9ZZZZ</name>
<dbReference type="AlphaFoldDB" id="A0A0W8E9T1"/>
<feature type="transmembrane region" description="Helical" evidence="1">
    <location>
        <begin position="20"/>
        <end position="39"/>
    </location>
</feature>
<reference evidence="2" key="1">
    <citation type="journal article" date="2015" name="Proc. Natl. Acad. Sci. U.S.A.">
        <title>Networks of energetic and metabolic interactions define dynamics in microbial communities.</title>
        <authorList>
            <person name="Embree M."/>
            <person name="Liu J.K."/>
            <person name="Al-Bassam M.M."/>
            <person name="Zengler K."/>
        </authorList>
    </citation>
    <scope>NUCLEOTIDE SEQUENCE</scope>
</reference>
<keyword evidence="1" id="KW-0812">Transmembrane</keyword>
<organism evidence="2">
    <name type="scientific">hydrocarbon metagenome</name>
    <dbReference type="NCBI Taxonomy" id="938273"/>
    <lineage>
        <taxon>unclassified sequences</taxon>
        <taxon>metagenomes</taxon>
        <taxon>ecological metagenomes</taxon>
    </lineage>
</organism>
<evidence type="ECO:0000313" key="2">
    <source>
        <dbReference type="EMBL" id="KUG05228.1"/>
    </source>
</evidence>
<proteinExistence type="predicted"/>
<comment type="caution">
    <text evidence="2">The sequence shown here is derived from an EMBL/GenBank/DDBJ whole genome shotgun (WGS) entry which is preliminary data.</text>
</comment>